<evidence type="ECO:0000256" key="14">
    <source>
        <dbReference type="ARBA" id="ARBA00023170"/>
    </source>
</evidence>
<dbReference type="InterPro" id="IPR003343">
    <property type="entry name" value="Big_2"/>
</dbReference>
<evidence type="ECO:0000256" key="16">
    <source>
        <dbReference type="SAM" id="MobiDB-lite"/>
    </source>
</evidence>
<feature type="compositionally biased region" description="Low complexity" evidence="16">
    <location>
        <begin position="1479"/>
        <end position="1492"/>
    </location>
</feature>
<dbReference type="PROSITE" id="PS51766">
    <property type="entry name" value="DOCKERIN"/>
    <property type="match status" value="1"/>
</dbReference>
<dbReference type="GO" id="GO:0004553">
    <property type="term" value="F:hydrolase activity, hydrolyzing O-glycosyl compounds"/>
    <property type="evidence" value="ECO:0007669"/>
    <property type="project" value="InterPro"/>
</dbReference>
<keyword evidence="11" id="KW-0472">Membrane</keyword>
<keyword evidence="14" id="KW-0675">Receptor</keyword>
<evidence type="ECO:0000256" key="2">
    <source>
        <dbReference type="ARBA" id="ARBA00011902"/>
    </source>
</evidence>
<dbReference type="Pfam" id="PF02368">
    <property type="entry name" value="Big_2"/>
    <property type="match status" value="1"/>
</dbReference>
<evidence type="ECO:0000259" key="17">
    <source>
        <dbReference type="PROSITE" id="PS51766"/>
    </source>
</evidence>
<evidence type="ECO:0000256" key="1">
    <source>
        <dbReference type="ARBA" id="ARBA00004251"/>
    </source>
</evidence>
<keyword evidence="7" id="KW-0547">Nucleotide-binding</keyword>
<dbReference type="CDD" id="cd14256">
    <property type="entry name" value="Dockerin_I"/>
    <property type="match status" value="1"/>
</dbReference>
<evidence type="ECO:0000256" key="15">
    <source>
        <dbReference type="ARBA" id="ARBA00023180"/>
    </source>
</evidence>
<dbReference type="Pfam" id="PF12810">
    <property type="entry name" value="ALK_LTK_GRD"/>
    <property type="match status" value="5"/>
</dbReference>
<keyword evidence="13" id="KW-1015">Disulfide bond</keyword>
<organism evidence="18 19">
    <name type="scientific">Erysipelothrix inopinata</name>
    <dbReference type="NCBI Taxonomy" id="225084"/>
    <lineage>
        <taxon>Bacteria</taxon>
        <taxon>Bacillati</taxon>
        <taxon>Bacillota</taxon>
        <taxon>Erysipelotrichia</taxon>
        <taxon>Erysipelotrichales</taxon>
        <taxon>Erysipelotrichaceae</taxon>
        <taxon>Erysipelothrix</taxon>
    </lineage>
</organism>
<dbReference type="EMBL" id="CP060715">
    <property type="protein sequence ID" value="QNN60631.1"/>
    <property type="molecule type" value="Genomic_DNA"/>
</dbReference>
<evidence type="ECO:0000313" key="19">
    <source>
        <dbReference type="Proteomes" id="UP000515928"/>
    </source>
</evidence>
<dbReference type="SUPFAM" id="SSF49373">
    <property type="entry name" value="Invasin/intimin cell-adhesion fragments"/>
    <property type="match status" value="1"/>
</dbReference>
<evidence type="ECO:0000256" key="4">
    <source>
        <dbReference type="ARBA" id="ARBA00022679"/>
    </source>
</evidence>
<evidence type="ECO:0000256" key="9">
    <source>
        <dbReference type="ARBA" id="ARBA00022840"/>
    </source>
</evidence>
<gene>
    <name evidence="18" type="ORF">H9L01_09720</name>
</gene>
<dbReference type="InterPro" id="IPR036439">
    <property type="entry name" value="Dockerin_dom_sf"/>
</dbReference>
<keyword evidence="6" id="KW-0732">Signal</keyword>
<name>A0A7G9RYF6_9FIRM</name>
<keyword evidence="12" id="KW-0829">Tyrosine-protein kinase</keyword>
<keyword evidence="3" id="KW-1003">Cell membrane</keyword>
<evidence type="ECO:0000256" key="3">
    <source>
        <dbReference type="ARBA" id="ARBA00022475"/>
    </source>
</evidence>
<evidence type="ECO:0000256" key="8">
    <source>
        <dbReference type="ARBA" id="ARBA00022777"/>
    </source>
</evidence>
<dbReference type="Gene3D" id="2.60.40.1080">
    <property type="match status" value="1"/>
</dbReference>
<keyword evidence="10" id="KW-1133">Transmembrane helix</keyword>
<dbReference type="GO" id="GO:0000272">
    <property type="term" value="P:polysaccharide catabolic process"/>
    <property type="evidence" value="ECO:0007669"/>
    <property type="project" value="InterPro"/>
</dbReference>
<dbReference type="Proteomes" id="UP000515928">
    <property type="component" value="Chromosome"/>
</dbReference>
<keyword evidence="4" id="KW-0808">Transferase</keyword>
<dbReference type="GO" id="GO:0004714">
    <property type="term" value="F:transmembrane receptor protein tyrosine kinase activity"/>
    <property type="evidence" value="ECO:0007669"/>
    <property type="project" value="UniProtKB-EC"/>
</dbReference>
<keyword evidence="5" id="KW-0812">Transmembrane</keyword>
<evidence type="ECO:0000256" key="12">
    <source>
        <dbReference type="ARBA" id="ARBA00023137"/>
    </source>
</evidence>
<protein>
    <recommendedName>
        <fullName evidence="2">receptor protein-tyrosine kinase</fullName>
        <ecNumber evidence="2">2.7.10.1</ecNumber>
    </recommendedName>
</protein>
<dbReference type="InterPro" id="IPR008964">
    <property type="entry name" value="Invasin/intimin_cell_adhesion"/>
</dbReference>
<evidence type="ECO:0000256" key="10">
    <source>
        <dbReference type="ARBA" id="ARBA00022989"/>
    </source>
</evidence>
<evidence type="ECO:0000313" key="18">
    <source>
        <dbReference type="EMBL" id="QNN60631.1"/>
    </source>
</evidence>
<sequence>MSSYQIFANDTKTKVSSEQPEVHNFEYTGKPVTFNVEKDGLYLLESWGAQGGSLGDYRGGKGGFASGEIYLKKGEELTITVGGDGDYNGGRGYNGGGSSYNGSQRGGGATDFRVGGTSIYNRILVAGGGGAAGKTGHGGAGGGLEGLDASGNSGYGKGATQSSYGYFNGGFATGGGGTYDSNSYNAVAGGGGGGWYGGGGNRNERSNSYGYGGGGGSGYVLTGSRVENGITIAPSYRPGNYAPESKYEMNKAQLSHGNESFFGIDGVREIGHESHGHARITYYGKDNENSADIDGIRINGNIIQGFDPKQLEYTIKIPGEYSQEDEITVDRRHVDQVIVGTGKVNFEYHNLVQKINVFSADGKTSKVYTLNFEREPSNKLFNLKADNHTFKDNISFDPNVKKYFVDSFLDEEVSVSYMTFDKDAVGSVVREPLSDNKELITLSVQRDGIDPFEYEIEVTKHRSLDFEFQSKSQIFIAPYDGEYKLEAWGAQGGSLGTYNGGKGGYTSGHITLQKGEEITVTVGGFGDYNNGRGYNGGGSSYNGSQRGGGATDFRVGGTGIYNRILVAGGGGAAGQTGHGGAGGGTNGVDATGNSGYGKGATQNSYGYFNGSFGTGGGGTYDSNSYNSVAGGGGGGWFGGGGNRNERSNSYGYGGGGGSGYVLTGKRVENGITIPQSYRPGNYVPNSKYEMKKEYLANGNESFFGIDGTREIGHAEHGYARITYFGKNTENTADLDAIRINGKIIEGFDPNKYEYTIKIPGEHRQEDEITVDLRHSGQVVAGTGKVEFEYHNQVQKLTVFSADGKTNKVYTLNFEREPSNKLYDLKVTNHVYKDDEAFEFTKNEYTVESFKNEKVEVEYQTFDINAVVTTIYQKDDKDNDIIIVNVSNDGIEDNEYRIKVIKMRSIDFDFKSKSQVFIAPYDGEYQLEAWGAQGGSLGTYNGGKGGYTSGHITLQKGEEITVTVGGFGDYNNGRGYNGGGSSYNGSQRGGGATDFRIGGSSLYHRILVAGGGGAAGQTGHGGAGGGTNGVDASGNSGYGKGATQNSYGYFNGSFGTGGGGTYDSNSYNAVAGGGGGGWYGGGGNRNERSNSYGYGGGGGSGYVLTGKRVENGITIPQSYRPGNYAPDSKYEMTQAQLMQGNESFFGIDGIREIGHAEHGYARITYFGKNTENTADLDAIRINGKIIEGFDPNKYEYTIVIPGDYRQEDEITVDRRHSGQVIAGTGKVKNNYHNTSQTISVISADKKVKQDYKINFKREKSTQLYDLKVDEYTNAFSSIFDSNKYEYDMKSYVYGGLNIIATTYDEDAKVKVEGASNEELLPGDNTIRVTVSREGIEDSVYIIKAHRQRDMSFGYTRKMEQFTVPYTGMYRLETWGAQGGRVESVKGGKGAYAAGDIYLMKGEILNITVGGDGEVNSGYNGGGTSYNGSQRGGGATDIRVGGTSVYNRILVAAGGGAAGKSGAGADGGGTEGQNASGRNYGKGATQSSGGASSGAFGNGGSGTYDSNQYRATAGGGGGGWYGGGGNRNERSDYYGDGGGGGSSYAFTDKSYKPTNYAPSNKYQMTNTVLGAGSFSMPGPEGFTITGKEGDGAVRISILNLYSSDATLKSLELSSGTMDKPFSPNQHEYNVVMDTEQYELVIKGDVTEHNAELQWDKDKVLTIMPGTTVVELPVIAQDGTMGIYKLNIYREASKDTSLKNLSINEKSINNFDSKTMNYEIELDYKQDRNALIDGIKNKPGQVIEGLGNVEFENNKPVSIRITSETGNESDAYTITPRIEDTNLLKSLKLTDVNFEFEPETFDYDVDIPMGMVSINVDAVAYDHEATINVSGNGYLRPGKNKITVTVDEPHVGKQVYLINVNRSDSGEGSEDKIYEYVYKGKSETFVAPYTGNYQLEAWGAEGGNRGSQSGGKGGYANGLVHLKQGEELTINVGGFGNSISRGYNGGGASASNGVYGGGASDIRVAGETLYHRILVAGGGGSVGASNKQGGAGGGNYGQSRSENYGTGGQGGSQTAAGLFGEFGLGGRGVYANNGRGGAGGGGWYGGGGVNPDYSADDDRGGGGGSGYVLTETSHKPKGYTVDKKYYLSETELKSGLERIPGKDSGYTVGNSGNGYVRITALRKASEDNHLSKIEISSGKLTPEFDLKQTEYTVDLDADTTELNIKGVAMDPHATIVGNGKYDIPAGNQKFDLLVTAENGDVKTYTLKVNRPASKESMPENILINGLIPSLCSASDDYCKLSPKFDVNQDFGTQGVVYSMTVPSRIRSLEFSVIKSHAYQIVTGEGVIELQPGYDNHYYIDVMSEDGESFHAYSFEINRDMTGNADLESLTMLKPERDLEFNPDITEYYVSVPHEFEKVSDLDIHAETMDPNAVIDVKAETAELELGMNTLTYEVTAENGLVKNYTLNIYREESSNVFLKSLEILHKDEALPLSPNYQKVLNDYVVNVENEIDEVELVGVVDNDATSVEGLGVKKLEVGSNQFVINTQAQDGTKGSYRIQINRSKSKNAKIKSLSIGGKEMDPFDPDVLKQTFEVADDVINPDLKIELANELATYTTSGNTVRLRGGKNTINVRVTADHGNVNQYVFTVNKAISDNNELTSITSNLFEIEDFNPETLEYNITIPYTEERLNLITETKHPLTEVSKHQGIELLTGVNRVEILATAESGRIETYSVNITMKPNVDARLKSIMTKPEGTMEPEFNPDTYKYTLNVNNEIDMIEFVTEPMIQSTVMSGNGKHELKLGSNSIEIKTRAEDGTPATYTIEVVRDQSSNTDLKTLYVHEGALHREFKSDVIEYSLLVPQGTSKLTVEALPVNPKSKIQILDNVLNPGKNRVIVRVDSEGLSAHKDYALNVTVQEKASENIGLKSLKTSSGTFKPEFDSKQQFYRTTVENDVTKIDVSGEAITSQTEIKGLGSYPLQVGENLIKVRTRAKNNIIMDYQIVVTRKPSSDASLAGLYVNGLLDKGIQFDKNVSTYSGKTDRRALSVSASPYHPKATYEVLGNHDFVTGTKNVVIVRVTAEDRQTTKDYTITVDKVPSKNANLSHLSISGVRFEPTFVSNKTVYKASAPFELHSVNVSAKAEDDDAVVNYPKTVPLKVGDNFIDVEVVSEASTSKVYTVVVNREGSDNTNLKELSVDGNQFETFKNDQTSYELNLDYSHETIQFDGILEDKNATLTGIGTHELKVGRNQFNINVTAENGTVKTFTFIVNRAPINSAKLKNLKVDNYPFDEGFSSDVNEYFINVDNEVTTLQMEIEKIDPNATYKVTGNQNLEVGDNTITIEVTSNEKDLQETYTIHAYRQIYANNYLEYLAVNKNKLTPSFYKGTLVYNVDLTPEESTLKLDGEATLTSSKVEGLGNYDIPYGETHIKIPVTSKTGITRTYHVFVNRSRSHENYLQDLSVKLKGDVLQMKPAFDPKIQEYTLVNPVPIGTESVDIGVKSLATTISGSGQKKIKVGDNKLEVVVTSDSGRDRVYTINLTRPASDNNALTNIKPSNGALTPNFIYTEDTYQLNTESVTNTLSFDVSTEDRNARITGHERKLLPTGESVRVIKVTAENGDVKEYTINIGRAKTDETRLSNLSVKGYKLQEPFQEDVFTYHLKVPNSKTNLKSDEVIFDLVDKHATVEKTGVLELKTAQENIYEIRVRAVDGYTMQTYRIIVEREVGDNSKLKNIEFESGTLDKNFNPNVTDYTLELTDDNQTFDKSFIKKIAATDPNATIIYETEEPITLEANVLKPFVITVHSENGKSKTSYTFNVTYKRSKNNALSGIQIEGSIFKQPFDPNVTEYEVGLLEDTKSVVIRAFTQDPKAKILSTLGDKELLGDSTRVAIQVQSESGDIREYVLILKRNLSNTLDLKNIEVTDAQNAGVDPTYNNQLTQYRTSVAREVDRVGIIVTKGHPSQTINVYDKYNNPQDISKLSLKYGNNDFRIETVTPFGLTKDRMITIHRNGNDDTSLKSLEILNTRKPFEFEEGKYEYHVEIETDTQALDIKAVAQDPKAQVEIINNEHLSEGNNDVIVRVRAENGRTQDTILHVLKEPRHNSYLQGITVSENGKVISQGENFSPRFKRSLKDYSVEVGGNTDIVLVEGTPQVNTTLVQGVAGNATANKVENGVEVKLKSGNNPVTLLSTEPEEGNVSIYNVNIVRSMSSDATLAGLIPFSIQEEGLKDLQFEEGDFSQDRLYYTLNLDENAQGVEFKATPTSPNARVMIRGNEPLLNGKNHVTISVTSEDRTKTKTYFVEVNKKLSGENGLDSLKVMHDDITKSFDLETEEAFRYNVNSATDMVRIEAKAHDALAKIKGNGDYALDYGENKFMISVEAQNGDTKEYPLVIVREYDNRLQSIKLSHGTLDPVFKMDTLEYVVWVPQDVERVMVEGIALNRPIAQVSGGGWKSLEIGDNHIPLTVSSPDGSQSVYNVKVVRSASFNNYLEILEISEGLVSPTFVKDHHDYETFISDEHQSVTLTLKPEDPKATVKIISHDAEKDGDGNYIIKNLNRGTNKVEIRVEAENKETRDYTLKIVKQDASLFSNRLSSLTVTPSKTMSPTFKPNTNRYVVNVDMETTEVTIDAVKESSDATILSGVGTFEVKPGRNSFKIVVQSKDGVLRIYEVIINQALSGDASLQDLRFKEGSLSPLFMKTRKEYALYVPKGVEYLTPEIKASSKQTTWTVSGNGIDEPMKDDNNRVKIVTQSANGKNSETYIVNVYHSSQQSIYLESLTSNTGIFVEPFDKTNGGPYTLKLPADVKRVLLTAKPEDESAVKSIEGAGIIDLEGIQSKTVPIVVTGKNDATMTYVVKIQKDTSASAMLAHLMIHPGKLEPQFTPLRSAYTAAVPHEQERVEIAARAMDETALITGDGVHDLEIGLNEFDVVVTSRFGEIAVYDVDVTRDSVQSSKATSIRFKEAMIENPRFDKDIEAYTLSVPYEVTDLTVDEIILEDPINATYEIKGNKNLKVGTNTVQVVVHSKHDIPDTIYEFTVTRQIFSSNYLKDLITNQGHVSPSFDKYHNNYEIEVPYEVTDIDVIATPEDAKSQIRGTGTVRDLKVGVNEHRIVVTSFENVERSYIVRITRLPNDNHSLESLEVIGGTLEKTFDPSDLGPYIVNTIEGQENVEFKVTIPDGSQVKGDGVVAIQPGKNTHQIEVTSESGKTNIYTFEIMRPSATSAKILDIIPSAGTLTPKFDQSIKEYTMEVEDRVSEIEFEVLTDSKNALISGHTMEDLQYGENKRIITVSSEDHKTQETITIHITRNREIHALHLEQSNILMSVDEVKQLAVRIEPENATNKEITWSSSNPDVVTVDAAGNLKAIKPGGAMVTVSSVQNPNVKAQIGVTVMNLTLTSETLDIKRLDDGLAHEDVGDYVVGGEPQTDIATYKSYFINEETSLFIFDKESQTIEDNSRYVGTSMRIKLIVNDVTYDELQIAIKGDLNGDGEVDVLDEGLSSNAITQTYTMTPIEKIAADVNEDTEVDVLDQGFILNFILKVLDSLNGIGATHEK</sequence>
<proteinExistence type="predicted"/>
<keyword evidence="19" id="KW-1185">Reference proteome</keyword>
<dbReference type="SUPFAM" id="SSF63446">
    <property type="entry name" value="Type I dockerin domain"/>
    <property type="match status" value="1"/>
</dbReference>
<accession>A0A7G9RYF6</accession>
<comment type="subcellular location">
    <subcellularLocation>
        <location evidence="1">Cell membrane</location>
        <topology evidence="1">Single-pass type I membrane protein</topology>
    </subcellularLocation>
</comment>
<dbReference type="Gene3D" id="1.10.1330.10">
    <property type="entry name" value="Dockerin domain"/>
    <property type="match status" value="1"/>
</dbReference>
<feature type="region of interest" description="Disordered" evidence="16">
    <location>
        <begin position="1981"/>
        <end position="2007"/>
    </location>
</feature>
<feature type="region of interest" description="Disordered" evidence="16">
    <location>
        <begin position="1455"/>
        <end position="1492"/>
    </location>
</feature>
<dbReference type="InterPro" id="IPR016134">
    <property type="entry name" value="Dockerin_dom"/>
</dbReference>
<keyword evidence="8" id="KW-0418">Kinase</keyword>
<keyword evidence="9" id="KW-0067">ATP-binding</keyword>
<dbReference type="SMART" id="SM00635">
    <property type="entry name" value="BID_2"/>
    <property type="match status" value="1"/>
</dbReference>
<evidence type="ECO:0000256" key="6">
    <source>
        <dbReference type="ARBA" id="ARBA00022729"/>
    </source>
</evidence>
<dbReference type="KEGG" id="eio:H9L01_09720"/>
<evidence type="ECO:0000256" key="7">
    <source>
        <dbReference type="ARBA" id="ARBA00022741"/>
    </source>
</evidence>
<feature type="compositionally biased region" description="Gly residues" evidence="16">
    <location>
        <begin position="1455"/>
        <end position="1469"/>
    </location>
</feature>
<dbReference type="InterPro" id="IPR025883">
    <property type="entry name" value="Cadherin-like_domain"/>
</dbReference>
<keyword evidence="15" id="KW-0325">Glycoprotein</keyword>
<dbReference type="InterPro" id="IPR055163">
    <property type="entry name" value="ALK/LTK-like_GRD"/>
</dbReference>
<dbReference type="EC" id="2.7.10.1" evidence="2"/>
<dbReference type="GO" id="GO:0005886">
    <property type="term" value="C:plasma membrane"/>
    <property type="evidence" value="ECO:0007669"/>
    <property type="project" value="UniProtKB-SubCell"/>
</dbReference>
<evidence type="ECO:0000256" key="11">
    <source>
        <dbReference type="ARBA" id="ARBA00023136"/>
    </source>
</evidence>
<dbReference type="Pfam" id="PF12733">
    <property type="entry name" value="Cadherin-like"/>
    <property type="match status" value="12"/>
</dbReference>
<dbReference type="Pfam" id="PF00404">
    <property type="entry name" value="Dockerin_1"/>
    <property type="match status" value="1"/>
</dbReference>
<dbReference type="InterPro" id="IPR002105">
    <property type="entry name" value="Dockerin_1_rpt"/>
</dbReference>
<feature type="domain" description="Dockerin" evidence="17">
    <location>
        <begin position="5404"/>
        <end position="5472"/>
    </location>
</feature>
<dbReference type="RefSeq" id="WP_187533755.1">
    <property type="nucleotide sequence ID" value="NZ_CP060715.1"/>
</dbReference>
<evidence type="ECO:0000256" key="13">
    <source>
        <dbReference type="ARBA" id="ARBA00023157"/>
    </source>
</evidence>
<dbReference type="GO" id="GO:0005524">
    <property type="term" value="F:ATP binding"/>
    <property type="evidence" value="ECO:0007669"/>
    <property type="project" value="UniProtKB-KW"/>
</dbReference>
<evidence type="ECO:0000256" key="5">
    <source>
        <dbReference type="ARBA" id="ARBA00022692"/>
    </source>
</evidence>
<reference evidence="18 19" key="1">
    <citation type="submission" date="2020-08" db="EMBL/GenBank/DDBJ databases">
        <title>Genome sequence of Erysipelothrix inopinata DSM 15511T.</title>
        <authorList>
            <person name="Hyun D.-W."/>
            <person name="Bae J.-W."/>
        </authorList>
    </citation>
    <scope>NUCLEOTIDE SEQUENCE [LARGE SCALE GENOMIC DNA]</scope>
    <source>
        <strain evidence="18 19">DSM 15511</strain>
    </source>
</reference>